<evidence type="ECO:0000313" key="4">
    <source>
        <dbReference type="EMBL" id="SFN50191.1"/>
    </source>
</evidence>
<gene>
    <name evidence="4" type="ORF">SAMN05421738_11393</name>
</gene>
<keyword evidence="5" id="KW-1185">Reference proteome</keyword>
<dbReference type="GO" id="GO:0003677">
    <property type="term" value="F:DNA binding"/>
    <property type="evidence" value="ECO:0007669"/>
    <property type="project" value="InterPro"/>
</dbReference>
<dbReference type="Gene3D" id="1.10.10.10">
    <property type="entry name" value="Winged helix-like DNA-binding domain superfamily/Winged helix DNA-binding domain"/>
    <property type="match status" value="1"/>
</dbReference>
<dbReference type="GO" id="GO:0006355">
    <property type="term" value="P:regulation of DNA-templated transcription"/>
    <property type="evidence" value="ECO:0007669"/>
    <property type="project" value="InterPro"/>
</dbReference>
<dbReference type="SUPFAM" id="SSF46894">
    <property type="entry name" value="C-terminal effector domain of the bipartite response regulators"/>
    <property type="match status" value="1"/>
</dbReference>
<dbReference type="STRING" id="684065.SAMN05421738_11393"/>
<dbReference type="EMBL" id="FOUZ01000013">
    <property type="protein sequence ID" value="SFN50191.1"/>
    <property type="molecule type" value="Genomic_DNA"/>
</dbReference>
<dbReference type="Gene3D" id="1.25.40.10">
    <property type="entry name" value="Tetratricopeptide repeat domain"/>
    <property type="match status" value="2"/>
</dbReference>
<dbReference type="Pfam" id="PF00196">
    <property type="entry name" value="GerE"/>
    <property type="match status" value="1"/>
</dbReference>
<evidence type="ECO:0000259" key="3">
    <source>
        <dbReference type="SMART" id="SM00421"/>
    </source>
</evidence>
<feature type="coiled-coil region" evidence="1">
    <location>
        <begin position="383"/>
        <end position="477"/>
    </location>
</feature>
<evidence type="ECO:0000256" key="2">
    <source>
        <dbReference type="SAM" id="Phobius"/>
    </source>
</evidence>
<dbReference type="Pfam" id="PF13424">
    <property type="entry name" value="TPR_12"/>
    <property type="match status" value="1"/>
</dbReference>
<dbReference type="InterPro" id="IPR016032">
    <property type="entry name" value="Sig_transdc_resp-reg_C-effctor"/>
</dbReference>
<keyword evidence="1" id="KW-0175">Coiled coil</keyword>
<dbReference type="InterPro" id="IPR036388">
    <property type="entry name" value="WH-like_DNA-bd_sf"/>
</dbReference>
<dbReference type="InterPro" id="IPR000792">
    <property type="entry name" value="Tscrpt_reg_LuxR_C"/>
</dbReference>
<protein>
    <submittedName>
        <fullName evidence="4">Regulatory protein, luxR family</fullName>
    </submittedName>
</protein>
<accession>A0A1I4ZIV6</accession>
<keyword evidence="2" id="KW-0812">Transmembrane</keyword>
<keyword evidence="2" id="KW-0472">Membrane</keyword>
<reference evidence="5" key="1">
    <citation type="submission" date="2016-10" db="EMBL/GenBank/DDBJ databases">
        <authorList>
            <person name="Varghese N."/>
            <person name="Submissions S."/>
        </authorList>
    </citation>
    <scope>NUCLEOTIDE SEQUENCE [LARGE SCALE GENOMIC DNA]</scope>
    <source>
        <strain evidence="5">XJ109</strain>
    </source>
</reference>
<dbReference type="InterPro" id="IPR011990">
    <property type="entry name" value="TPR-like_helical_dom_sf"/>
</dbReference>
<dbReference type="SMART" id="SM00421">
    <property type="entry name" value="HTH_LUXR"/>
    <property type="match status" value="1"/>
</dbReference>
<sequence>MLKKLLNKNVFLFVIVFISFTVKISAQTDLKTALSNVEKNTIDGKYDEALKELDALYKKNKSNSLNTVMIYGSYVNVYSNKKDFEKAFYYSSLAKEISDKTPDKLDDAYTLHAFAKIYLINQLYDKTISYSNKALNILKKFPDEHLLKSRLYSLMSLTHSRTNVYSEEYKNYVLEAVSHAQQQKEPLQLLGAYTEATLMYISAYEKTKNDEDLKNIFKYAELTLSYINENNVKTLPKKAIATAYNNMASLVNTYPYKNYSKQEKFKIAEDYLKKAIEVANETNDHSSLLICYATFAEIQENQNNNDLAEEYYLKSYELAKNKENINKLYALSYITSAISNLYKKQNKTAEALKFSEETLKYTKQSYEQLLDNKKKFLEAYYNTEQKNQQIKQLEEKNSIYTKQRLLYIGIIALALAGVVFLIYLIRYRQKLNKQKTDLLEAEKNETQLTLQLEQEEKARLKVEQELLALQQEQLQKQALATSLQLNHKTSFINELKEKIKEDKHVNIDRILKDEKLTDDDFNEVQNLVQDVHPNFFKRLNESSVNKLSNQDLKYAAYIYLNMDNQQIANILKVEPKTVRMTKYRMKQKMGLDKDVDLATFIQNLEL</sequence>
<dbReference type="AlphaFoldDB" id="A0A1I4ZIV6"/>
<evidence type="ECO:0000256" key="1">
    <source>
        <dbReference type="SAM" id="Coils"/>
    </source>
</evidence>
<dbReference type="OrthoDB" id="1212549at2"/>
<evidence type="ECO:0000313" key="5">
    <source>
        <dbReference type="Proteomes" id="UP000199149"/>
    </source>
</evidence>
<name>A0A1I4ZIV6_9FLAO</name>
<organism evidence="4 5">
    <name type="scientific">Algoriella xinjiangensis</name>
    <dbReference type="NCBI Taxonomy" id="684065"/>
    <lineage>
        <taxon>Bacteria</taxon>
        <taxon>Pseudomonadati</taxon>
        <taxon>Bacteroidota</taxon>
        <taxon>Flavobacteriia</taxon>
        <taxon>Flavobacteriales</taxon>
        <taxon>Weeksellaceae</taxon>
        <taxon>Algoriella</taxon>
    </lineage>
</organism>
<dbReference type="Proteomes" id="UP000199149">
    <property type="component" value="Unassembled WGS sequence"/>
</dbReference>
<feature type="transmembrane region" description="Helical" evidence="2">
    <location>
        <begin position="405"/>
        <end position="425"/>
    </location>
</feature>
<feature type="domain" description="HTH luxR-type" evidence="3">
    <location>
        <begin position="544"/>
        <end position="601"/>
    </location>
</feature>
<dbReference type="RefSeq" id="WP_092909156.1">
    <property type="nucleotide sequence ID" value="NZ_FOUZ01000013.1"/>
</dbReference>
<dbReference type="SUPFAM" id="SSF48452">
    <property type="entry name" value="TPR-like"/>
    <property type="match status" value="2"/>
</dbReference>
<proteinExistence type="predicted"/>
<keyword evidence="2" id="KW-1133">Transmembrane helix</keyword>